<keyword evidence="1" id="KW-0812">Transmembrane</keyword>
<name>A0A9P8EAV0_AURME</name>
<feature type="transmembrane region" description="Helical" evidence="1">
    <location>
        <begin position="374"/>
        <end position="397"/>
    </location>
</feature>
<dbReference type="OrthoDB" id="3692311at2759"/>
<dbReference type="EMBL" id="JAHFXF010000535">
    <property type="protein sequence ID" value="KAG9686057.1"/>
    <property type="molecule type" value="Genomic_DNA"/>
</dbReference>
<reference evidence="2" key="2">
    <citation type="submission" date="2021-08" db="EMBL/GenBank/DDBJ databases">
        <authorList>
            <person name="Gostincar C."/>
            <person name="Sun X."/>
            <person name="Song Z."/>
            <person name="Gunde-Cimerman N."/>
        </authorList>
    </citation>
    <scope>NUCLEOTIDE SEQUENCE</scope>
    <source>
        <strain evidence="2">EXF-9911</strain>
    </source>
</reference>
<organism evidence="2 3">
    <name type="scientific">Aureobasidium melanogenum</name>
    <name type="common">Aureobasidium pullulans var. melanogenum</name>
    <dbReference type="NCBI Taxonomy" id="46634"/>
    <lineage>
        <taxon>Eukaryota</taxon>
        <taxon>Fungi</taxon>
        <taxon>Dikarya</taxon>
        <taxon>Ascomycota</taxon>
        <taxon>Pezizomycotina</taxon>
        <taxon>Dothideomycetes</taxon>
        <taxon>Dothideomycetidae</taxon>
        <taxon>Dothideales</taxon>
        <taxon>Saccotheciaceae</taxon>
        <taxon>Aureobasidium</taxon>
    </lineage>
</organism>
<evidence type="ECO:0000313" key="2">
    <source>
        <dbReference type="EMBL" id="KAG9686057.1"/>
    </source>
</evidence>
<sequence>MSSHGIENGVLATGDAATSLSAINALYSANLLSPLSVKSSNEDTWGNIKIPWLPDPEVSRAAPLSGNWSAVSDLTSPDDYTSLVGLPLAGLIRRIRTLQDFTFDYAYMDLKCPLQAYSMSMKDPEFVKQLGLVWSSNNKSMFTNNFKNTITSFFLDTHTPISDKRVDNILLDQSTVTRSDASLQTPRNVLCGSLNSTSLTVLFRNCTVRLVYLEAQARCMESGCKVNAVRPSIKYRNRNPNLTLLDSYVLSYHFMQDSPLATGSIHNSDTSPTEYYIRGAHVPFGTAIAGLDGLSTISNDIFAIRMGQLMNTYLQLSPAPLAYTGDLPDPSGSVWKTSNQSINTEVYDDTLPPFLPMSSNTTITLTNGLYRCNYFWFSFLLVSSCILLILGSAGTALSHLCSAPDMMGYVSSFTYNNPYMNVPPGGESLGAMERARLLRDVKVKIGDARADDEVGHVVFATLDLPDPIGDLSLAKHYR</sequence>
<feature type="non-terminal residue" evidence="2">
    <location>
        <position position="478"/>
    </location>
</feature>
<reference evidence="2" key="1">
    <citation type="journal article" date="2021" name="J Fungi (Basel)">
        <title>Virulence traits and population genomics of the black yeast Aureobasidium melanogenum.</title>
        <authorList>
            <person name="Cernosa A."/>
            <person name="Sun X."/>
            <person name="Gostincar C."/>
            <person name="Fang C."/>
            <person name="Gunde-Cimerman N."/>
            <person name="Song Z."/>
        </authorList>
    </citation>
    <scope>NUCLEOTIDE SEQUENCE</scope>
    <source>
        <strain evidence="2">EXF-9911</strain>
    </source>
</reference>
<gene>
    <name evidence="2" type="ORF">KCU76_g11276</name>
</gene>
<evidence type="ECO:0000313" key="3">
    <source>
        <dbReference type="Proteomes" id="UP000779574"/>
    </source>
</evidence>
<dbReference type="Proteomes" id="UP000779574">
    <property type="component" value="Unassembled WGS sequence"/>
</dbReference>
<accession>A0A9P8EAV0</accession>
<dbReference type="AlphaFoldDB" id="A0A9P8EAV0"/>
<comment type="caution">
    <text evidence="2">The sequence shown here is derived from an EMBL/GenBank/DDBJ whole genome shotgun (WGS) entry which is preliminary data.</text>
</comment>
<proteinExistence type="predicted"/>
<protein>
    <submittedName>
        <fullName evidence="2">Uncharacterized protein</fullName>
    </submittedName>
</protein>
<keyword evidence="1" id="KW-1133">Transmembrane helix</keyword>
<evidence type="ECO:0000256" key="1">
    <source>
        <dbReference type="SAM" id="Phobius"/>
    </source>
</evidence>
<keyword evidence="1" id="KW-0472">Membrane</keyword>